<evidence type="ECO:0000256" key="3">
    <source>
        <dbReference type="ARBA" id="ARBA00022475"/>
    </source>
</evidence>
<dbReference type="PANTHER" id="PTHR23521">
    <property type="entry name" value="TRANSPORTER MFS SUPERFAMILY"/>
    <property type="match status" value="1"/>
</dbReference>
<keyword evidence="6 7" id="KW-0472">Membrane</keyword>
<feature type="transmembrane region" description="Helical" evidence="7">
    <location>
        <begin position="7"/>
        <end position="30"/>
    </location>
</feature>
<keyword evidence="5 7" id="KW-1133">Transmembrane helix</keyword>
<dbReference type="InterPro" id="IPR011701">
    <property type="entry name" value="MFS"/>
</dbReference>
<feature type="transmembrane region" description="Helical" evidence="7">
    <location>
        <begin position="235"/>
        <end position="253"/>
    </location>
</feature>
<dbReference type="InterPro" id="IPR001958">
    <property type="entry name" value="Tet-R_TetA/multi-R_MdtG-like"/>
</dbReference>
<dbReference type="PRINTS" id="PR01035">
    <property type="entry name" value="TCRTETA"/>
</dbReference>
<protein>
    <submittedName>
        <fullName evidence="9">MFS transporter</fullName>
    </submittedName>
</protein>
<dbReference type="EMBL" id="SBIP01000006">
    <property type="protein sequence ID" value="RWX74734.1"/>
    <property type="molecule type" value="Genomic_DNA"/>
</dbReference>
<dbReference type="SUPFAM" id="SSF103473">
    <property type="entry name" value="MFS general substrate transporter"/>
    <property type="match status" value="1"/>
</dbReference>
<evidence type="ECO:0000313" key="10">
    <source>
        <dbReference type="Proteomes" id="UP000287687"/>
    </source>
</evidence>
<proteinExistence type="predicted"/>
<dbReference type="PROSITE" id="PS50850">
    <property type="entry name" value="MFS"/>
    <property type="match status" value="1"/>
</dbReference>
<feature type="transmembrane region" description="Helical" evidence="7">
    <location>
        <begin position="265"/>
        <end position="283"/>
    </location>
</feature>
<evidence type="ECO:0000256" key="2">
    <source>
        <dbReference type="ARBA" id="ARBA00022448"/>
    </source>
</evidence>
<organism evidence="9 10">
    <name type="scientific">Neorhizobium lilium</name>
    <dbReference type="NCBI Taxonomy" id="2503024"/>
    <lineage>
        <taxon>Bacteria</taxon>
        <taxon>Pseudomonadati</taxon>
        <taxon>Pseudomonadota</taxon>
        <taxon>Alphaproteobacteria</taxon>
        <taxon>Hyphomicrobiales</taxon>
        <taxon>Rhizobiaceae</taxon>
        <taxon>Rhizobium/Agrobacterium group</taxon>
        <taxon>Neorhizobium</taxon>
    </lineage>
</organism>
<feature type="transmembrane region" description="Helical" evidence="7">
    <location>
        <begin position="103"/>
        <end position="120"/>
    </location>
</feature>
<gene>
    <name evidence="9" type="ORF">EPK99_22755</name>
</gene>
<evidence type="ECO:0000256" key="5">
    <source>
        <dbReference type="ARBA" id="ARBA00022989"/>
    </source>
</evidence>
<evidence type="ECO:0000256" key="6">
    <source>
        <dbReference type="ARBA" id="ARBA00023136"/>
    </source>
</evidence>
<dbReference type="CDD" id="cd17477">
    <property type="entry name" value="MFS_YcaD_like"/>
    <property type="match status" value="1"/>
</dbReference>
<dbReference type="GO" id="GO:0005886">
    <property type="term" value="C:plasma membrane"/>
    <property type="evidence" value="ECO:0007669"/>
    <property type="project" value="UniProtKB-SubCell"/>
</dbReference>
<dbReference type="PANTHER" id="PTHR23521:SF2">
    <property type="entry name" value="TRANSPORTER MFS SUPERFAMILY"/>
    <property type="match status" value="1"/>
</dbReference>
<feature type="transmembrane region" description="Helical" evidence="7">
    <location>
        <begin position="289"/>
        <end position="312"/>
    </location>
</feature>
<keyword evidence="4 7" id="KW-0812">Transmembrane</keyword>
<name>A0A444LAU1_9HYPH</name>
<dbReference type="GO" id="GO:0022857">
    <property type="term" value="F:transmembrane transporter activity"/>
    <property type="evidence" value="ECO:0007669"/>
    <property type="project" value="InterPro"/>
</dbReference>
<sequence>MTEQQRTFAVIVATATIFGLTYGLSGPLIALELEEAGYSEGLIGLNGAMYALGVLAAAPFLPRLFRQLGFGRLAKWALAAAGTLLMCFPFAPVLWLWFPLRAALGSASETLFVVSESWLNQLADEASRGRMLAIYVTALSCGTALGPAILTLVGRDESLAFLIGGACAFLALLLLIFGRPKEAMPSGKAEKNLFRYLRLVPVAVASAALNAAVEAAGLSLLPIYAVRLGWPEQSATILLTILLIGSIVSQLPIGWLGDRMDRHKLLVCLAAFSAVGAIIWPFALAHEWLAYPLLFVWGGAFVGIYTTTIAILGDRYEGGELISIYALLSVAWGVGAFAGPLLSGLMMEMTVHGLALFAAVACAGFALFAWVKPPESRSVSLSCGGSTS</sequence>
<evidence type="ECO:0000259" key="8">
    <source>
        <dbReference type="PROSITE" id="PS50850"/>
    </source>
</evidence>
<comment type="caution">
    <text evidence="9">The sequence shown here is derived from an EMBL/GenBank/DDBJ whole genome shotgun (WGS) entry which is preliminary data.</text>
</comment>
<dbReference type="InterPro" id="IPR047200">
    <property type="entry name" value="MFS_YcaD-like"/>
</dbReference>
<keyword evidence="2" id="KW-0813">Transport</keyword>
<dbReference type="RefSeq" id="WP_128445395.1">
    <property type="nucleotide sequence ID" value="NZ_SBIP01000006.1"/>
</dbReference>
<accession>A0A444LAU1</accession>
<feature type="domain" description="Major facilitator superfamily (MFS) profile" evidence="8">
    <location>
        <begin position="7"/>
        <end position="377"/>
    </location>
</feature>
<dbReference type="Proteomes" id="UP000287687">
    <property type="component" value="Unassembled WGS sequence"/>
</dbReference>
<dbReference type="OrthoDB" id="9797524at2"/>
<feature type="transmembrane region" description="Helical" evidence="7">
    <location>
        <begin position="73"/>
        <end position="97"/>
    </location>
</feature>
<feature type="transmembrane region" description="Helical" evidence="7">
    <location>
        <begin position="42"/>
        <end position="61"/>
    </location>
</feature>
<dbReference type="InterPro" id="IPR020846">
    <property type="entry name" value="MFS_dom"/>
</dbReference>
<keyword evidence="3" id="KW-1003">Cell membrane</keyword>
<feature type="transmembrane region" description="Helical" evidence="7">
    <location>
        <begin position="132"/>
        <end position="153"/>
    </location>
</feature>
<evidence type="ECO:0000256" key="7">
    <source>
        <dbReference type="SAM" id="Phobius"/>
    </source>
</evidence>
<evidence type="ECO:0000256" key="1">
    <source>
        <dbReference type="ARBA" id="ARBA00004651"/>
    </source>
</evidence>
<keyword evidence="10" id="KW-1185">Reference proteome</keyword>
<evidence type="ECO:0000256" key="4">
    <source>
        <dbReference type="ARBA" id="ARBA00022692"/>
    </source>
</evidence>
<dbReference type="Gene3D" id="1.20.1250.20">
    <property type="entry name" value="MFS general substrate transporter like domains"/>
    <property type="match status" value="2"/>
</dbReference>
<dbReference type="Pfam" id="PF07690">
    <property type="entry name" value="MFS_1"/>
    <property type="match status" value="1"/>
</dbReference>
<dbReference type="InterPro" id="IPR036259">
    <property type="entry name" value="MFS_trans_sf"/>
</dbReference>
<comment type="subcellular location">
    <subcellularLocation>
        <location evidence="1">Cell membrane</location>
        <topology evidence="1">Multi-pass membrane protein</topology>
    </subcellularLocation>
</comment>
<feature type="transmembrane region" description="Helical" evidence="7">
    <location>
        <begin position="199"/>
        <end position="223"/>
    </location>
</feature>
<evidence type="ECO:0000313" key="9">
    <source>
        <dbReference type="EMBL" id="RWX74734.1"/>
    </source>
</evidence>
<dbReference type="AlphaFoldDB" id="A0A444LAU1"/>
<feature type="transmembrane region" description="Helical" evidence="7">
    <location>
        <begin position="159"/>
        <end position="178"/>
    </location>
</feature>
<feature type="transmembrane region" description="Helical" evidence="7">
    <location>
        <begin position="324"/>
        <end position="345"/>
    </location>
</feature>
<reference evidence="9 10" key="1">
    <citation type="submission" date="2019-01" db="EMBL/GenBank/DDBJ databases">
        <title>The draft genome of Rhizobium sp. 24NR.</title>
        <authorList>
            <person name="Liu L."/>
            <person name="Liang L."/>
            <person name="Shi S."/>
            <person name="Xu L."/>
            <person name="Wang X."/>
            <person name="Li L."/>
            <person name="Zhang X."/>
        </authorList>
    </citation>
    <scope>NUCLEOTIDE SEQUENCE [LARGE SCALE GENOMIC DNA]</scope>
    <source>
        <strain evidence="9 10">24NR</strain>
    </source>
</reference>
<feature type="transmembrane region" description="Helical" evidence="7">
    <location>
        <begin position="351"/>
        <end position="371"/>
    </location>
</feature>